<feature type="chain" id="PRO_5045860648" evidence="1">
    <location>
        <begin position="30"/>
        <end position="288"/>
    </location>
</feature>
<proteinExistence type="predicted"/>
<gene>
    <name evidence="2" type="ORF">SPSIL_006750</name>
</gene>
<reference evidence="2" key="1">
    <citation type="submission" date="2024-05" db="EMBL/GenBank/DDBJ databases">
        <title>Isolation and characterization of Sporomusa carbonis sp. nov., a carboxydotrophic hydrogenogen in the genus of Sporomusa isolated from a charcoal burning pile.</title>
        <authorList>
            <person name="Boeer T."/>
            <person name="Rosenbaum F."/>
            <person name="Eysell L."/>
            <person name="Mueller V."/>
            <person name="Daniel R."/>
            <person name="Poehlein A."/>
        </authorList>
    </citation>
    <scope>NUCLEOTIDE SEQUENCE [LARGE SCALE GENOMIC DNA]</scope>
    <source>
        <strain evidence="2">DSM 10669</strain>
    </source>
</reference>
<keyword evidence="3" id="KW-1185">Reference proteome</keyword>
<sequence>MKINFKKSVGCILACAAICISFLSTNVEAASFDPARFETIEAKGLKIHTYMTQDALGDLSIIFETKNSLLLLEPVPFHSRTAELKAYLEALHKPLKGIIVSAHNGSIASYEGVPVYASQATADELNKSIKNQLESFKSFGGEDLDCRLVDPTNILKDKNVTIEGINFEIAYHNGPLPSIDLAIPKSKVLFKHMLGADEHSIIVTREQLDSLIAELKDYEKQGYTLVLSSHHKPEDGNAITTKVAYLEQMKMIIAESNSADEFITKMKAAFPNLKGINYLNMTASFLFK</sequence>
<evidence type="ECO:0000256" key="1">
    <source>
        <dbReference type="SAM" id="SignalP"/>
    </source>
</evidence>
<evidence type="ECO:0000313" key="3">
    <source>
        <dbReference type="Proteomes" id="UP000216752"/>
    </source>
</evidence>
<dbReference type="Gene3D" id="3.60.15.10">
    <property type="entry name" value="Ribonuclease Z/Hydroxyacylglutathione hydrolase-like"/>
    <property type="match status" value="1"/>
</dbReference>
<name>A0ABZ3IGT9_9FIRM</name>
<dbReference type="EMBL" id="CP155573">
    <property type="protein sequence ID" value="XFO64573.1"/>
    <property type="molecule type" value="Genomic_DNA"/>
</dbReference>
<organism evidence="2 3">
    <name type="scientific">Sporomusa silvacetica DSM 10669</name>
    <dbReference type="NCBI Taxonomy" id="1123289"/>
    <lineage>
        <taxon>Bacteria</taxon>
        <taxon>Bacillati</taxon>
        <taxon>Bacillota</taxon>
        <taxon>Negativicutes</taxon>
        <taxon>Selenomonadales</taxon>
        <taxon>Sporomusaceae</taxon>
        <taxon>Sporomusa</taxon>
    </lineage>
</organism>
<protein>
    <submittedName>
        <fullName evidence="2">Uncharacterized protein</fullName>
    </submittedName>
</protein>
<evidence type="ECO:0000313" key="2">
    <source>
        <dbReference type="EMBL" id="XFO64573.1"/>
    </source>
</evidence>
<dbReference type="SUPFAM" id="SSF56281">
    <property type="entry name" value="Metallo-hydrolase/oxidoreductase"/>
    <property type="match status" value="1"/>
</dbReference>
<feature type="signal peptide" evidence="1">
    <location>
        <begin position="1"/>
        <end position="29"/>
    </location>
</feature>
<accession>A0ABZ3IGT9</accession>
<dbReference type="InterPro" id="IPR036866">
    <property type="entry name" value="RibonucZ/Hydroxyglut_hydro"/>
</dbReference>
<keyword evidence="1" id="KW-0732">Signal</keyword>
<dbReference type="Proteomes" id="UP000216752">
    <property type="component" value="Chromosome"/>
</dbReference>